<evidence type="ECO:0000259" key="4">
    <source>
        <dbReference type="PROSITE" id="PS01186"/>
    </source>
</evidence>
<dbReference type="GO" id="GO:0016301">
    <property type="term" value="F:kinase activity"/>
    <property type="evidence" value="ECO:0007669"/>
    <property type="project" value="UniProtKB-KW"/>
</dbReference>
<reference evidence="5" key="1">
    <citation type="journal article" date="2023" name="PLoS Negl. Trop. Dis.">
        <title>A genome sequence for Biomphalaria pfeifferi, the major vector snail for the human-infecting parasite Schistosoma mansoni.</title>
        <authorList>
            <person name="Bu L."/>
            <person name="Lu L."/>
            <person name="Laidemitt M.R."/>
            <person name="Zhang S.M."/>
            <person name="Mutuku M."/>
            <person name="Mkoji G."/>
            <person name="Steinauer M."/>
            <person name="Loker E.S."/>
        </authorList>
    </citation>
    <scope>NUCLEOTIDE SEQUENCE</scope>
    <source>
        <strain evidence="5">KasaAsao</strain>
    </source>
</reference>
<feature type="chain" id="PRO_5042011490" evidence="3">
    <location>
        <begin position="26"/>
        <end position="270"/>
    </location>
</feature>
<proteinExistence type="predicted"/>
<keyword evidence="3" id="KW-0732">Signal</keyword>
<keyword evidence="5" id="KW-0808">Transferase</keyword>
<evidence type="ECO:0000256" key="1">
    <source>
        <dbReference type="ARBA" id="ARBA00022536"/>
    </source>
</evidence>
<dbReference type="InterPro" id="IPR016187">
    <property type="entry name" value="CTDL_fold"/>
</dbReference>
<keyword evidence="1" id="KW-0245">EGF-like domain</keyword>
<dbReference type="CDD" id="cd00054">
    <property type="entry name" value="EGF_CA"/>
    <property type="match status" value="1"/>
</dbReference>
<evidence type="ECO:0000313" key="5">
    <source>
        <dbReference type="EMBL" id="KAK0049911.1"/>
    </source>
</evidence>
<dbReference type="GO" id="GO:0005509">
    <property type="term" value="F:calcium ion binding"/>
    <property type="evidence" value="ECO:0007669"/>
    <property type="project" value="InterPro"/>
</dbReference>
<protein>
    <submittedName>
        <fullName evidence="5">Protein kinase C-binding protein NELL2</fullName>
    </submittedName>
</protein>
<dbReference type="Proteomes" id="UP001233172">
    <property type="component" value="Unassembled WGS sequence"/>
</dbReference>
<dbReference type="InterPro" id="IPR000742">
    <property type="entry name" value="EGF"/>
</dbReference>
<keyword evidence="2" id="KW-1015">Disulfide bond</keyword>
<keyword evidence="5" id="KW-0418">Kinase</keyword>
<dbReference type="InterPro" id="IPR049883">
    <property type="entry name" value="NOTCH1_EGF-like"/>
</dbReference>
<evidence type="ECO:0000256" key="3">
    <source>
        <dbReference type="SAM" id="SignalP"/>
    </source>
</evidence>
<accession>A0AAD8F4E1</accession>
<organism evidence="5 6">
    <name type="scientific">Biomphalaria pfeifferi</name>
    <name type="common">Bloodfluke planorb</name>
    <name type="synonym">Freshwater snail</name>
    <dbReference type="NCBI Taxonomy" id="112525"/>
    <lineage>
        <taxon>Eukaryota</taxon>
        <taxon>Metazoa</taxon>
        <taxon>Spiralia</taxon>
        <taxon>Lophotrochozoa</taxon>
        <taxon>Mollusca</taxon>
        <taxon>Gastropoda</taxon>
        <taxon>Heterobranchia</taxon>
        <taxon>Euthyneura</taxon>
        <taxon>Panpulmonata</taxon>
        <taxon>Hygrophila</taxon>
        <taxon>Lymnaeoidea</taxon>
        <taxon>Planorbidae</taxon>
        <taxon>Biomphalaria</taxon>
    </lineage>
</organism>
<dbReference type="InterPro" id="IPR016186">
    <property type="entry name" value="C-type_lectin-like/link_sf"/>
</dbReference>
<dbReference type="CDD" id="cd00037">
    <property type="entry name" value="CLECT"/>
    <property type="match status" value="1"/>
</dbReference>
<comment type="caution">
    <text evidence="5">The sequence shown here is derived from an EMBL/GenBank/DDBJ whole genome shotgun (WGS) entry which is preliminary data.</text>
</comment>
<evidence type="ECO:0000256" key="2">
    <source>
        <dbReference type="ARBA" id="ARBA00023157"/>
    </source>
</evidence>
<feature type="domain" description="EGF-like" evidence="4">
    <location>
        <begin position="66"/>
        <end position="80"/>
    </location>
</feature>
<evidence type="ECO:0000313" key="6">
    <source>
        <dbReference type="Proteomes" id="UP001233172"/>
    </source>
</evidence>
<dbReference type="InterPro" id="IPR009030">
    <property type="entry name" value="Growth_fac_rcpt_cys_sf"/>
</dbReference>
<dbReference type="Gene3D" id="2.90.20.10">
    <property type="entry name" value="Plasmodium vivax P25 domain"/>
    <property type="match status" value="1"/>
</dbReference>
<dbReference type="AlphaFoldDB" id="A0AAD8F4E1"/>
<dbReference type="EMBL" id="JASAOG010000120">
    <property type="protein sequence ID" value="KAK0049911.1"/>
    <property type="molecule type" value="Genomic_DNA"/>
</dbReference>
<dbReference type="SUPFAM" id="SSF56436">
    <property type="entry name" value="C-type lectin-like"/>
    <property type="match status" value="1"/>
</dbReference>
<reference evidence="5" key="2">
    <citation type="submission" date="2023-04" db="EMBL/GenBank/DDBJ databases">
        <authorList>
            <person name="Bu L."/>
            <person name="Lu L."/>
            <person name="Laidemitt M.R."/>
            <person name="Zhang S.M."/>
            <person name="Mutuku M."/>
            <person name="Mkoji G."/>
            <person name="Steinauer M."/>
            <person name="Loker E.S."/>
        </authorList>
    </citation>
    <scope>NUCLEOTIDE SEQUENCE</scope>
    <source>
        <strain evidence="5">KasaAsao</strain>
        <tissue evidence="5">Whole Snail</tissue>
    </source>
</reference>
<dbReference type="PROSITE" id="PS01186">
    <property type="entry name" value="EGF_2"/>
    <property type="match status" value="1"/>
</dbReference>
<sequence length="270" mass="30541">MYQPKQVSLTLVIIALCFELYFICGCNDGYRPDSNGNCEDIDECIESGKCNSDVENCFNYLGSYVCLCKTGYARNDELVCQAPAIRERTFLVYPTSNQNVAMGFQGPTVQASSLLHCVLLCSQSLSSCHSLLFNEANGQCTPGTWLYPSTSALDPGLGVLHCNEGFYCDPFSNFTVSNYSNDKVCLFISDEVANYTDAKSLCRDYGAQLYNVNSDLKWRQLMSQLDQVTEYWVTHRNDPTMCNSYRNYSIYNFYTINDCSNQFKFICEIE</sequence>
<dbReference type="InterPro" id="IPR001881">
    <property type="entry name" value="EGF-like_Ca-bd_dom"/>
</dbReference>
<dbReference type="SMART" id="SM00179">
    <property type="entry name" value="EGF_CA"/>
    <property type="match status" value="1"/>
</dbReference>
<dbReference type="PROSITE" id="PS01187">
    <property type="entry name" value="EGF_CA"/>
    <property type="match status" value="1"/>
</dbReference>
<dbReference type="InterPro" id="IPR018097">
    <property type="entry name" value="EGF_Ca-bd_CS"/>
</dbReference>
<dbReference type="Pfam" id="PF07645">
    <property type="entry name" value="EGF_CA"/>
    <property type="match status" value="1"/>
</dbReference>
<dbReference type="Gene3D" id="3.10.100.10">
    <property type="entry name" value="Mannose-Binding Protein A, subunit A"/>
    <property type="match status" value="1"/>
</dbReference>
<dbReference type="SUPFAM" id="SSF57184">
    <property type="entry name" value="Growth factor receptor domain"/>
    <property type="match status" value="1"/>
</dbReference>
<gene>
    <name evidence="5" type="ORF">Bpfe_020643</name>
</gene>
<name>A0AAD8F4E1_BIOPF</name>
<feature type="signal peptide" evidence="3">
    <location>
        <begin position="1"/>
        <end position="25"/>
    </location>
</feature>
<keyword evidence="6" id="KW-1185">Reference proteome</keyword>